<keyword evidence="2" id="KW-0238">DNA-binding</keyword>
<name>A0A0J7IGN4_9FLAO</name>
<evidence type="ECO:0000313" key="6">
    <source>
        <dbReference type="Proteomes" id="UP000036261"/>
    </source>
</evidence>
<gene>
    <name evidence="5" type="ORF">ACM46_13325</name>
</gene>
<dbReference type="InterPro" id="IPR014710">
    <property type="entry name" value="RmlC-like_jellyroll"/>
</dbReference>
<organism evidence="5 6">
    <name type="scientific">Chryseobacterium angstadtii</name>
    <dbReference type="NCBI Taxonomy" id="558151"/>
    <lineage>
        <taxon>Bacteria</taxon>
        <taxon>Pseudomonadati</taxon>
        <taxon>Bacteroidota</taxon>
        <taxon>Flavobacteriia</taxon>
        <taxon>Flavobacteriales</taxon>
        <taxon>Weeksellaceae</taxon>
        <taxon>Chryseobacterium group</taxon>
        <taxon>Chryseobacterium</taxon>
    </lineage>
</organism>
<evidence type="ECO:0000256" key="2">
    <source>
        <dbReference type="ARBA" id="ARBA00023125"/>
    </source>
</evidence>
<feature type="domain" description="HTH araC/xylS-type" evidence="4">
    <location>
        <begin position="162"/>
        <end position="264"/>
    </location>
</feature>
<dbReference type="InterPro" id="IPR009057">
    <property type="entry name" value="Homeodomain-like_sf"/>
</dbReference>
<accession>A0A0J7IGN4</accession>
<dbReference type="PRINTS" id="PR00032">
    <property type="entry name" value="HTHARAC"/>
</dbReference>
<dbReference type="Pfam" id="PF12833">
    <property type="entry name" value="HTH_18"/>
    <property type="match status" value="1"/>
</dbReference>
<dbReference type="SUPFAM" id="SSF51215">
    <property type="entry name" value="Regulatory protein AraC"/>
    <property type="match status" value="1"/>
</dbReference>
<keyword evidence="1" id="KW-0805">Transcription regulation</keyword>
<reference evidence="5 6" key="1">
    <citation type="journal article" date="2013" name="Int. J. Syst. Evol. Microbiol.">
        <title>Chryseobacterium angstadtii sp. nov., isolated from a newt tank.</title>
        <authorList>
            <person name="Kirk K.E."/>
            <person name="Hoffman J.A."/>
            <person name="Smith K.A."/>
            <person name="Strahan B.L."/>
            <person name="Failor K.C."/>
            <person name="Krebs J.E."/>
            <person name="Gale A.N."/>
            <person name="Do T.D."/>
            <person name="Sontag T.C."/>
            <person name="Batties A.M."/>
            <person name="Mistiszyn K."/>
            <person name="Newman J.D."/>
        </authorList>
    </citation>
    <scope>NUCLEOTIDE SEQUENCE [LARGE SCALE GENOMIC DNA]</scope>
    <source>
        <strain evidence="5 6">KM</strain>
    </source>
</reference>
<dbReference type="InterPro" id="IPR003313">
    <property type="entry name" value="AraC-bd"/>
</dbReference>
<evidence type="ECO:0000256" key="3">
    <source>
        <dbReference type="ARBA" id="ARBA00023163"/>
    </source>
</evidence>
<protein>
    <recommendedName>
        <fullName evidence="4">HTH araC/xylS-type domain-containing protein</fullName>
    </recommendedName>
</protein>
<keyword evidence="3" id="KW-0804">Transcription</keyword>
<dbReference type="GO" id="GO:0043565">
    <property type="term" value="F:sequence-specific DNA binding"/>
    <property type="evidence" value="ECO:0007669"/>
    <property type="project" value="InterPro"/>
</dbReference>
<comment type="caution">
    <text evidence="5">The sequence shown here is derived from an EMBL/GenBank/DDBJ whole genome shotgun (WGS) entry which is preliminary data.</text>
</comment>
<dbReference type="Proteomes" id="UP000036261">
    <property type="component" value="Unassembled WGS sequence"/>
</dbReference>
<dbReference type="AlphaFoldDB" id="A0A0J7IGN4"/>
<evidence type="ECO:0000313" key="5">
    <source>
        <dbReference type="EMBL" id="KMQ65156.1"/>
    </source>
</evidence>
<dbReference type="PROSITE" id="PS01124">
    <property type="entry name" value="HTH_ARAC_FAMILY_2"/>
    <property type="match status" value="1"/>
</dbReference>
<dbReference type="InterPro" id="IPR018060">
    <property type="entry name" value="HTH_AraC"/>
</dbReference>
<dbReference type="Pfam" id="PF02311">
    <property type="entry name" value="AraC_binding"/>
    <property type="match status" value="1"/>
</dbReference>
<dbReference type="EMBL" id="LFND01000003">
    <property type="protein sequence ID" value="KMQ65156.1"/>
    <property type="molecule type" value="Genomic_DNA"/>
</dbReference>
<dbReference type="GO" id="GO:0003700">
    <property type="term" value="F:DNA-binding transcription factor activity"/>
    <property type="evidence" value="ECO:0007669"/>
    <property type="project" value="InterPro"/>
</dbReference>
<dbReference type="SUPFAM" id="SSF46689">
    <property type="entry name" value="Homeodomain-like"/>
    <property type="match status" value="1"/>
</dbReference>
<dbReference type="InterPro" id="IPR037923">
    <property type="entry name" value="HTH-like"/>
</dbReference>
<dbReference type="PANTHER" id="PTHR43280">
    <property type="entry name" value="ARAC-FAMILY TRANSCRIPTIONAL REGULATOR"/>
    <property type="match status" value="1"/>
</dbReference>
<dbReference type="Gene3D" id="2.60.120.10">
    <property type="entry name" value="Jelly Rolls"/>
    <property type="match status" value="1"/>
</dbReference>
<dbReference type="PATRIC" id="fig|558151.6.peg.2812"/>
<evidence type="ECO:0000256" key="1">
    <source>
        <dbReference type="ARBA" id="ARBA00023015"/>
    </source>
</evidence>
<evidence type="ECO:0000259" key="4">
    <source>
        <dbReference type="PROSITE" id="PS01124"/>
    </source>
</evidence>
<dbReference type="STRING" id="558151.ACM46_13325"/>
<proteinExistence type="predicted"/>
<dbReference type="InterPro" id="IPR020449">
    <property type="entry name" value="Tscrpt_reg_AraC-type_HTH"/>
</dbReference>
<dbReference type="PANTHER" id="PTHR43280:SF32">
    <property type="entry name" value="TRANSCRIPTIONAL REGULATORY PROTEIN"/>
    <property type="match status" value="1"/>
</dbReference>
<dbReference type="SMART" id="SM00342">
    <property type="entry name" value="HTH_ARAC"/>
    <property type="match status" value="1"/>
</dbReference>
<dbReference type="Gene3D" id="1.10.10.60">
    <property type="entry name" value="Homeodomain-like"/>
    <property type="match status" value="1"/>
</dbReference>
<sequence length="265" mass="30794">MEKGKDSVLVPHRTDFYIILVVTKGRSSHMIDFNEVTIAEGDVLFIIPGQVHAFRKGIDYDGWLIAFSKDFFYQSSRDHYFMDNANIFNNLYPVTNLNFQEDELNVIIALISKIADEIKKNHDIFQSQILHNYLSNLLLFSERRFKQNNIDETHNSTLNQDNKLVTEFKKQINKYFRNQTMVKYYAGELSVSERTLQKATMAVLGKSPKELINEQIILEGKRLLVHELMTVKEIGYDLGFDEPSNFTKFFKKQTGISPSQFKNGN</sequence>
<keyword evidence="6" id="KW-1185">Reference proteome</keyword>